<gene>
    <name evidence="4" type="ORF">HUO14_06690</name>
</gene>
<dbReference type="PANTHER" id="PTHR34477:SF1">
    <property type="entry name" value="UPF0213 PROTEIN YHBQ"/>
    <property type="match status" value="1"/>
</dbReference>
<comment type="similarity">
    <text evidence="1">Belongs to the UPF0213 family.</text>
</comment>
<dbReference type="InterPro" id="IPR035901">
    <property type="entry name" value="GIY-YIG_endonuc_sf"/>
</dbReference>
<evidence type="ECO:0000256" key="2">
    <source>
        <dbReference type="SAM" id="MobiDB-lite"/>
    </source>
</evidence>
<feature type="compositionally biased region" description="Polar residues" evidence="2">
    <location>
        <begin position="97"/>
        <end position="112"/>
    </location>
</feature>
<organism evidence="4 5">
    <name type="scientific">Parasphingorhabdus flavimaris</name>
    <dbReference type="NCBI Taxonomy" id="266812"/>
    <lineage>
        <taxon>Bacteria</taxon>
        <taxon>Pseudomonadati</taxon>
        <taxon>Pseudomonadota</taxon>
        <taxon>Alphaproteobacteria</taxon>
        <taxon>Sphingomonadales</taxon>
        <taxon>Sphingomonadaceae</taxon>
        <taxon>Parasphingorhabdus</taxon>
    </lineage>
</organism>
<evidence type="ECO:0000259" key="3">
    <source>
        <dbReference type="PROSITE" id="PS50164"/>
    </source>
</evidence>
<dbReference type="PANTHER" id="PTHR34477">
    <property type="entry name" value="UPF0213 PROTEIN YHBQ"/>
    <property type="match status" value="1"/>
</dbReference>
<evidence type="ECO:0000256" key="1">
    <source>
        <dbReference type="ARBA" id="ARBA00007435"/>
    </source>
</evidence>
<dbReference type="PROSITE" id="PS50164">
    <property type="entry name" value="GIY_YIG"/>
    <property type="match status" value="1"/>
</dbReference>
<dbReference type="InterPro" id="IPR050190">
    <property type="entry name" value="UPF0213_domain"/>
</dbReference>
<dbReference type="CDD" id="cd10456">
    <property type="entry name" value="GIY-YIG_UPF0213"/>
    <property type="match status" value="1"/>
</dbReference>
<dbReference type="SUPFAM" id="SSF82771">
    <property type="entry name" value="GIY-YIG endonuclease"/>
    <property type="match status" value="1"/>
</dbReference>
<accession>A0ABX2N1M3</accession>
<feature type="compositionally biased region" description="Basic and acidic residues" evidence="2">
    <location>
        <begin position="113"/>
        <end position="124"/>
    </location>
</feature>
<dbReference type="Pfam" id="PF01541">
    <property type="entry name" value="GIY-YIG"/>
    <property type="match status" value="1"/>
</dbReference>
<feature type="region of interest" description="Disordered" evidence="2">
    <location>
        <begin position="94"/>
        <end position="124"/>
    </location>
</feature>
<dbReference type="Gene3D" id="3.40.1440.10">
    <property type="entry name" value="GIY-YIG endonuclease"/>
    <property type="match status" value="1"/>
</dbReference>
<reference evidence="4 5" key="1">
    <citation type="submission" date="2020-06" db="EMBL/GenBank/DDBJ databases">
        <authorList>
            <person name="Kim S.-J."/>
            <person name="Park S.-J."/>
        </authorList>
    </citation>
    <scope>NUCLEOTIDE SEQUENCE [LARGE SCALE GENOMIC DNA]</scope>
    <source>
        <strain evidence="4 5">SW-151</strain>
    </source>
</reference>
<proteinExistence type="inferred from homology"/>
<dbReference type="InterPro" id="IPR000305">
    <property type="entry name" value="GIY-YIG_endonuc"/>
</dbReference>
<name>A0ABX2N1M3_9SPHN</name>
<keyword evidence="5" id="KW-1185">Reference proteome</keyword>
<feature type="domain" description="GIY-YIG" evidence="3">
    <location>
        <begin position="1"/>
        <end position="76"/>
    </location>
</feature>
<dbReference type="EMBL" id="JABWMH010000002">
    <property type="protein sequence ID" value="NVD27589.1"/>
    <property type="molecule type" value="Genomic_DNA"/>
</dbReference>
<protein>
    <submittedName>
        <fullName evidence="4">GIY-YIG nuclease family protein</fullName>
    </submittedName>
</protein>
<evidence type="ECO:0000313" key="4">
    <source>
        <dbReference type="EMBL" id="NVD27589.1"/>
    </source>
</evidence>
<dbReference type="SMART" id="SM00465">
    <property type="entry name" value="GIYc"/>
    <property type="match status" value="1"/>
</dbReference>
<evidence type="ECO:0000313" key="5">
    <source>
        <dbReference type="Proteomes" id="UP000652427"/>
    </source>
</evidence>
<sequence>MAFWTYMLLCADGKFYTGHTDDLERRIAEHCTGRYCKFTSQRRPVELVWSETFPTREEALSAELTVKKWSQAKKRALIAGDWKKLSYFAKPPRDRLSTSLETNGEMSAQNTVRVERSRDTGITQ</sequence>
<dbReference type="Proteomes" id="UP000652427">
    <property type="component" value="Unassembled WGS sequence"/>
</dbReference>
<comment type="caution">
    <text evidence="4">The sequence shown here is derived from an EMBL/GenBank/DDBJ whole genome shotgun (WGS) entry which is preliminary data.</text>
</comment>